<dbReference type="GO" id="GO:0032451">
    <property type="term" value="F:demethylase activity"/>
    <property type="evidence" value="ECO:0007669"/>
    <property type="project" value="InterPro"/>
</dbReference>
<reference evidence="2" key="1">
    <citation type="journal article" date="2023" name="bioRxiv">
        <title>Improved chromosome-level genome assembly for marigold (Tagetes erecta).</title>
        <authorList>
            <person name="Jiang F."/>
            <person name="Yuan L."/>
            <person name="Wang S."/>
            <person name="Wang H."/>
            <person name="Xu D."/>
            <person name="Wang A."/>
            <person name="Fan W."/>
        </authorList>
    </citation>
    <scope>NUCLEOTIDE SEQUENCE</scope>
    <source>
        <strain evidence="2">WSJ</strain>
        <tissue evidence="2">Leaf</tissue>
    </source>
</reference>
<sequence>MDEHSVPTDGLANYTLSRNIFCFLSSNFPVTIYTPSSIHTYRPYIHTYISLSIYIHISHRSLFLIFNHSVTHTGDSLNGKVIRIKSSDKTDMAPAAGVSPVTERVPVMMPATTTVMPDAFAKDAIISWFRGEFAAANAIIDALCSHLSQFEGGRNEYESVFAAIHRRRLNWIPILQMQKFFSIADVTLELQNVTKSKVSPKVSVAEKIVDEKVSSVTEMKREVLVEDFVDINGNDDGEAVVVDDNSPKSGITDAGLQETHSVVESVEICSSEEDWEARRAEIKMTKGFVAKESVKGHMVNVVRGLKLYEDILNSRELSKLTEYVTELRVSGQNGELSGETFIMYNQQSKAIKRELIQFGAPIFGQIKDEATNNKSQDSKIEPIPAPLEGVIDHLIQFHLISENRRPNSCIINFFDEGEFSQPFLKPPHLEQPISTLVLSESTMAFGRTLVCDNDGNYKGPLMLSLKEGSLIVMRGNSADMARHVMCQSPTKRISVSFFKVRIDTYDKNPSSKDLIAGAMTLWQPSLTTPIMTPTTGSLDGYDSIHILPKWGAIRSPQLLMLAPVQPMVMSPRRLPRGGTGVFLPWNGGSKKPAKHLPPRAQRGRLLALHASAEMDRTPESGVSVA</sequence>
<evidence type="ECO:0000256" key="1">
    <source>
        <dbReference type="ARBA" id="ARBA00007879"/>
    </source>
</evidence>
<evidence type="ECO:0000313" key="2">
    <source>
        <dbReference type="EMBL" id="KAK1428244.1"/>
    </source>
</evidence>
<dbReference type="GO" id="GO:0003729">
    <property type="term" value="F:mRNA binding"/>
    <property type="evidence" value="ECO:0007669"/>
    <property type="project" value="InterPro"/>
</dbReference>
<keyword evidence="3" id="KW-1185">Reference proteome</keyword>
<name>A0AAD8KT69_TARER</name>
<dbReference type="PANTHER" id="PTHR31447">
    <property type="entry name" value="HYDROXYPROLINE-RICH GLYCOPROTEIN FAMILY PROTEIN-RELATED"/>
    <property type="match status" value="1"/>
</dbReference>
<dbReference type="InterPro" id="IPR044842">
    <property type="entry name" value="ALKBH9B/ALKBH10B-like"/>
</dbReference>
<dbReference type="GO" id="GO:0006402">
    <property type="term" value="P:mRNA catabolic process"/>
    <property type="evidence" value="ECO:0007669"/>
    <property type="project" value="InterPro"/>
</dbReference>
<accession>A0AAD8KT69</accession>
<dbReference type="Proteomes" id="UP001229421">
    <property type="component" value="Unassembled WGS sequence"/>
</dbReference>
<proteinExistence type="inferred from homology"/>
<dbReference type="SUPFAM" id="SSF51197">
    <property type="entry name" value="Clavaminate synthase-like"/>
    <property type="match status" value="1"/>
</dbReference>
<dbReference type="EMBL" id="JAUHHV010000004">
    <property type="protein sequence ID" value="KAK1428244.1"/>
    <property type="molecule type" value="Genomic_DNA"/>
</dbReference>
<comment type="similarity">
    <text evidence="1">Belongs to the alkB family.</text>
</comment>
<gene>
    <name evidence="2" type="ORF">QVD17_17074</name>
</gene>
<protein>
    <submittedName>
        <fullName evidence="2">Uncharacterized protein</fullName>
    </submittedName>
</protein>
<dbReference type="PANTHER" id="PTHR31447:SF2">
    <property type="entry name" value="RNA DEMETHYLASE ALKBH10B"/>
    <property type="match status" value="1"/>
</dbReference>
<dbReference type="Gene3D" id="2.60.120.590">
    <property type="entry name" value="Alpha-ketoglutarate-dependent dioxygenase AlkB-like"/>
    <property type="match status" value="1"/>
</dbReference>
<comment type="caution">
    <text evidence="2">The sequence shown here is derived from an EMBL/GenBank/DDBJ whole genome shotgun (WGS) entry which is preliminary data.</text>
</comment>
<evidence type="ECO:0000313" key="3">
    <source>
        <dbReference type="Proteomes" id="UP001229421"/>
    </source>
</evidence>
<organism evidence="2 3">
    <name type="scientific">Tagetes erecta</name>
    <name type="common">African marigold</name>
    <dbReference type="NCBI Taxonomy" id="13708"/>
    <lineage>
        <taxon>Eukaryota</taxon>
        <taxon>Viridiplantae</taxon>
        <taxon>Streptophyta</taxon>
        <taxon>Embryophyta</taxon>
        <taxon>Tracheophyta</taxon>
        <taxon>Spermatophyta</taxon>
        <taxon>Magnoliopsida</taxon>
        <taxon>eudicotyledons</taxon>
        <taxon>Gunneridae</taxon>
        <taxon>Pentapetalae</taxon>
        <taxon>asterids</taxon>
        <taxon>campanulids</taxon>
        <taxon>Asterales</taxon>
        <taxon>Asteraceae</taxon>
        <taxon>Asteroideae</taxon>
        <taxon>Heliantheae alliance</taxon>
        <taxon>Tageteae</taxon>
        <taxon>Tagetes</taxon>
    </lineage>
</organism>
<dbReference type="InterPro" id="IPR037151">
    <property type="entry name" value="AlkB-like_sf"/>
</dbReference>
<dbReference type="AlphaFoldDB" id="A0AAD8KT69"/>